<evidence type="ECO:0000256" key="14">
    <source>
        <dbReference type="PIRSR" id="PIRSR039102-1"/>
    </source>
</evidence>
<keyword evidence="11 13" id="KW-0961">Cell wall biogenesis/degradation</keyword>
<evidence type="ECO:0000256" key="7">
    <source>
        <dbReference type="ARBA" id="ARBA00022741"/>
    </source>
</evidence>
<evidence type="ECO:0000313" key="19">
    <source>
        <dbReference type="Proteomes" id="UP000315700"/>
    </source>
</evidence>
<evidence type="ECO:0000256" key="12">
    <source>
        <dbReference type="ARBA" id="ARBA00047614"/>
    </source>
</evidence>
<dbReference type="RefSeq" id="WP_145034053.1">
    <property type="nucleotide sequence ID" value="NZ_CP036271.1"/>
</dbReference>
<sequence>MSELDSPPPRHMTLAVLAGGQSAEREVSLRSGAAVAAAFRAGGHQVFEFDPARDDLSVVDWHRFPVGRPSLGRTVTIDCVFIALHGAFGEDGQVQTLLESQGVPYTGSDSLASALAFSKWEAKRRFLDCGVATPNAVRISSSDPTGFAHSAADSIGYPLVVKPDRQGSSIGVTIVPSRAKLDEALSTCFRFDSVGLLEAAVPGDEWTVAVLDGEALPPIRIGTSRQFYDYTAKYSADDTRYQFEESATSLTNSLVELARSACRALGCSGIARVDIRLDAQGSPFVLEVNTIPGMTDHSLVPKAAERMGLSMTALCEWAIQSALHIHHTRNNSRVLPGLAASRPRRRAG</sequence>
<dbReference type="NCBIfam" id="NF002378">
    <property type="entry name" value="PRK01372.1"/>
    <property type="match status" value="1"/>
</dbReference>
<name>A0A517SKF6_9PLAN</name>
<organism evidence="18 19">
    <name type="scientific">Caulifigura coniformis</name>
    <dbReference type="NCBI Taxonomy" id="2527983"/>
    <lineage>
        <taxon>Bacteria</taxon>
        <taxon>Pseudomonadati</taxon>
        <taxon>Planctomycetota</taxon>
        <taxon>Planctomycetia</taxon>
        <taxon>Planctomycetales</taxon>
        <taxon>Planctomycetaceae</taxon>
        <taxon>Caulifigura</taxon>
    </lineage>
</organism>
<comment type="function">
    <text evidence="13">Cell wall formation.</text>
</comment>
<dbReference type="HAMAP" id="MF_00047">
    <property type="entry name" value="Dala_Dala_lig"/>
    <property type="match status" value="1"/>
</dbReference>
<evidence type="ECO:0000256" key="6">
    <source>
        <dbReference type="ARBA" id="ARBA00022598"/>
    </source>
</evidence>
<dbReference type="EC" id="6.3.2.4" evidence="4 13"/>
<evidence type="ECO:0000256" key="9">
    <source>
        <dbReference type="ARBA" id="ARBA00022960"/>
    </source>
</evidence>
<comment type="cofactor">
    <cofactor evidence="15">
        <name>Mg(2+)</name>
        <dbReference type="ChEBI" id="CHEBI:18420"/>
    </cofactor>
    <cofactor evidence="15">
        <name>Mn(2+)</name>
        <dbReference type="ChEBI" id="CHEBI:29035"/>
    </cofactor>
    <text evidence="15">Binds 2 magnesium or manganese ions per subunit.</text>
</comment>
<dbReference type="UniPathway" id="UPA00219"/>
<keyword evidence="10 13" id="KW-0573">Peptidoglycan synthesis</keyword>
<dbReference type="GO" id="GO:0009252">
    <property type="term" value="P:peptidoglycan biosynthetic process"/>
    <property type="evidence" value="ECO:0007669"/>
    <property type="project" value="UniProtKB-UniRule"/>
</dbReference>
<dbReference type="FunCoup" id="A0A517SKF6">
    <property type="interactions" value="275"/>
</dbReference>
<keyword evidence="8 16" id="KW-0067">ATP-binding</keyword>
<protein>
    <recommendedName>
        <fullName evidence="4 13">D-alanine--D-alanine ligase</fullName>
        <ecNumber evidence="4 13">6.3.2.4</ecNumber>
    </recommendedName>
    <alternativeName>
        <fullName evidence="13">D-Ala-D-Ala ligase</fullName>
    </alternativeName>
    <alternativeName>
        <fullName evidence="13">D-alanylalanine synthetase</fullName>
    </alternativeName>
</protein>
<evidence type="ECO:0000256" key="15">
    <source>
        <dbReference type="PIRSR" id="PIRSR039102-3"/>
    </source>
</evidence>
<evidence type="ECO:0000256" key="16">
    <source>
        <dbReference type="PROSITE-ProRule" id="PRU00409"/>
    </source>
</evidence>
<dbReference type="PIRSF" id="PIRSF039102">
    <property type="entry name" value="Ddl/VanB"/>
    <property type="match status" value="1"/>
</dbReference>
<dbReference type="Gene3D" id="3.40.50.20">
    <property type="match status" value="1"/>
</dbReference>
<keyword evidence="9 13" id="KW-0133">Cell shape</keyword>
<evidence type="ECO:0000256" key="3">
    <source>
        <dbReference type="ARBA" id="ARBA00010871"/>
    </source>
</evidence>
<keyword evidence="15" id="KW-0464">Manganese</keyword>
<evidence type="ECO:0000256" key="8">
    <source>
        <dbReference type="ARBA" id="ARBA00022840"/>
    </source>
</evidence>
<dbReference type="OrthoDB" id="9813261at2"/>
<dbReference type="SUPFAM" id="SSF52440">
    <property type="entry name" value="PreATP-grasp domain"/>
    <property type="match status" value="1"/>
</dbReference>
<evidence type="ECO:0000256" key="4">
    <source>
        <dbReference type="ARBA" id="ARBA00012216"/>
    </source>
</evidence>
<keyword evidence="7 16" id="KW-0547">Nucleotide-binding</keyword>
<dbReference type="InterPro" id="IPR013815">
    <property type="entry name" value="ATP_grasp_subdomain_1"/>
</dbReference>
<gene>
    <name evidence="13 18" type="primary">ddl</name>
    <name evidence="18" type="ORF">Pan44_46550</name>
</gene>
<keyword evidence="15" id="KW-0479">Metal-binding</keyword>
<dbReference type="InterPro" id="IPR011127">
    <property type="entry name" value="Dala_Dala_lig_N"/>
</dbReference>
<dbReference type="PROSITE" id="PS00844">
    <property type="entry name" value="DALA_DALA_LIGASE_2"/>
    <property type="match status" value="1"/>
</dbReference>
<dbReference type="GO" id="GO:0046872">
    <property type="term" value="F:metal ion binding"/>
    <property type="evidence" value="ECO:0007669"/>
    <property type="project" value="UniProtKB-KW"/>
</dbReference>
<feature type="domain" description="ATP-grasp" evidence="17">
    <location>
        <begin position="123"/>
        <end position="320"/>
    </location>
</feature>
<feature type="active site" evidence="14">
    <location>
        <position position="24"/>
    </location>
</feature>
<evidence type="ECO:0000256" key="2">
    <source>
        <dbReference type="ARBA" id="ARBA00004496"/>
    </source>
</evidence>
<dbReference type="GO" id="GO:0071555">
    <property type="term" value="P:cell wall organization"/>
    <property type="evidence" value="ECO:0007669"/>
    <property type="project" value="UniProtKB-KW"/>
</dbReference>
<evidence type="ECO:0000259" key="17">
    <source>
        <dbReference type="PROSITE" id="PS50975"/>
    </source>
</evidence>
<dbReference type="Proteomes" id="UP000315700">
    <property type="component" value="Chromosome"/>
</dbReference>
<feature type="binding site" evidence="15">
    <location>
        <position position="287"/>
    </location>
    <ligand>
        <name>Mg(2+)</name>
        <dbReference type="ChEBI" id="CHEBI:18420"/>
        <label>2</label>
    </ligand>
</feature>
<dbReference type="SUPFAM" id="SSF56059">
    <property type="entry name" value="Glutathione synthetase ATP-binding domain-like"/>
    <property type="match status" value="1"/>
</dbReference>
<dbReference type="GO" id="GO:0008360">
    <property type="term" value="P:regulation of cell shape"/>
    <property type="evidence" value="ECO:0007669"/>
    <property type="project" value="UniProtKB-KW"/>
</dbReference>
<keyword evidence="6 13" id="KW-0436">Ligase</keyword>
<keyword evidence="5 13" id="KW-0963">Cytoplasm</keyword>
<dbReference type="NCBIfam" id="TIGR01205">
    <property type="entry name" value="D_ala_D_alaTIGR"/>
    <property type="match status" value="1"/>
</dbReference>
<dbReference type="Gene3D" id="3.30.470.20">
    <property type="entry name" value="ATP-grasp fold, B domain"/>
    <property type="match status" value="1"/>
</dbReference>
<dbReference type="PANTHER" id="PTHR23132:SF23">
    <property type="entry name" value="D-ALANINE--D-ALANINE LIGASE B"/>
    <property type="match status" value="1"/>
</dbReference>
<evidence type="ECO:0000256" key="11">
    <source>
        <dbReference type="ARBA" id="ARBA00023316"/>
    </source>
</evidence>
<evidence type="ECO:0000256" key="5">
    <source>
        <dbReference type="ARBA" id="ARBA00022490"/>
    </source>
</evidence>
<dbReference type="InParanoid" id="A0A517SKF6"/>
<keyword evidence="19" id="KW-1185">Reference proteome</keyword>
<dbReference type="GO" id="GO:0005524">
    <property type="term" value="F:ATP binding"/>
    <property type="evidence" value="ECO:0007669"/>
    <property type="project" value="UniProtKB-UniRule"/>
</dbReference>
<evidence type="ECO:0000256" key="13">
    <source>
        <dbReference type="HAMAP-Rule" id="MF_00047"/>
    </source>
</evidence>
<dbReference type="Pfam" id="PF01820">
    <property type="entry name" value="Dala_Dala_lig_N"/>
    <property type="match status" value="1"/>
</dbReference>
<dbReference type="KEGG" id="ccos:Pan44_46550"/>
<comment type="similarity">
    <text evidence="3 13">Belongs to the D-alanine--D-alanine ligase family.</text>
</comment>
<dbReference type="EMBL" id="CP036271">
    <property type="protein sequence ID" value="QDT56598.1"/>
    <property type="molecule type" value="Genomic_DNA"/>
</dbReference>
<dbReference type="PANTHER" id="PTHR23132">
    <property type="entry name" value="D-ALANINE--D-ALANINE LIGASE"/>
    <property type="match status" value="1"/>
</dbReference>
<comment type="pathway">
    <text evidence="13">Cell wall biogenesis; peptidoglycan biosynthesis.</text>
</comment>
<dbReference type="InterPro" id="IPR016185">
    <property type="entry name" value="PreATP-grasp_dom_sf"/>
</dbReference>
<proteinExistence type="inferred from homology"/>
<reference evidence="18 19" key="1">
    <citation type="submission" date="2019-02" db="EMBL/GenBank/DDBJ databases">
        <title>Deep-cultivation of Planctomycetes and their phenomic and genomic characterization uncovers novel biology.</title>
        <authorList>
            <person name="Wiegand S."/>
            <person name="Jogler M."/>
            <person name="Boedeker C."/>
            <person name="Pinto D."/>
            <person name="Vollmers J."/>
            <person name="Rivas-Marin E."/>
            <person name="Kohn T."/>
            <person name="Peeters S.H."/>
            <person name="Heuer A."/>
            <person name="Rast P."/>
            <person name="Oberbeckmann S."/>
            <person name="Bunk B."/>
            <person name="Jeske O."/>
            <person name="Meyerdierks A."/>
            <person name="Storesund J.E."/>
            <person name="Kallscheuer N."/>
            <person name="Luecker S."/>
            <person name="Lage O.M."/>
            <person name="Pohl T."/>
            <person name="Merkel B.J."/>
            <person name="Hornburger P."/>
            <person name="Mueller R.-W."/>
            <person name="Bruemmer F."/>
            <person name="Labrenz M."/>
            <person name="Spormann A.M."/>
            <person name="Op den Camp H."/>
            <person name="Overmann J."/>
            <person name="Amann R."/>
            <person name="Jetten M.S.M."/>
            <person name="Mascher T."/>
            <person name="Medema M.H."/>
            <person name="Devos D.P."/>
            <person name="Kaster A.-K."/>
            <person name="Ovreas L."/>
            <person name="Rohde M."/>
            <person name="Galperin M.Y."/>
            <person name="Jogler C."/>
        </authorList>
    </citation>
    <scope>NUCLEOTIDE SEQUENCE [LARGE SCALE GENOMIC DNA]</scope>
    <source>
        <strain evidence="18 19">Pan44</strain>
    </source>
</reference>
<accession>A0A517SKF6</accession>
<feature type="binding site" evidence="15">
    <location>
        <position position="289"/>
    </location>
    <ligand>
        <name>Mg(2+)</name>
        <dbReference type="ChEBI" id="CHEBI:18420"/>
        <label>2</label>
    </ligand>
</feature>
<dbReference type="InterPro" id="IPR005905">
    <property type="entry name" value="D_ala_D_ala"/>
</dbReference>
<dbReference type="GO" id="GO:0008716">
    <property type="term" value="F:D-alanine-D-alanine ligase activity"/>
    <property type="evidence" value="ECO:0007669"/>
    <property type="project" value="UniProtKB-UniRule"/>
</dbReference>
<feature type="active site" evidence="14">
    <location>
        <position position="168"/>
    </location>
</feature>
<dbReference type="AlphaFoldDB" id="A0A517SKF6"/>
<dbReference type="InterPro" id="IPR011761">
    <property type="entry name" value="ATP-grasp"/>
</dbReference>
<comment type="catalytic activity">
    <reaction evidence="12 13">
        <text>2 D-alanine + ATP = D-alanyl-D-alanine + ADP + phosphate + H(+)</text>
        <dbReference type="Rhea" id="RHEA:11224"/>
        <dbReference type="ChEBI" id="CHEBI:15378"/>
        <dbReference type="ChEBI" id="CHEBI:30616"/>
        <dbReference type="ChEBI" id="CHEBI:43474"/>
        <dbReference type="ChEBI" id="CHEBI:57416"/>
        <dbReference type="ChEBI" id="CHEBI:57822"/>
        <dbReference type="ChEBI" id="CHEBI:456216"/>
        <dbReference type="EC" id="6.3.2.4"/>
    </reaction>
</comment>
<evidence type="ECO:0000256" key="1">
    <source>
        <dbReference type="ARBA" id="ARBA00001936"/>
    </source>
</evidence>
<dbReference type="GO" id="GO:0005829">
    <property type="term" value="C:cytosol"/>
    <property type="evidence" value="ECO:0007669"/>
    <property type="project" value="TreeGrafter"/>
</dbReference>
<feature type="active site" evidence="14">
    <location>
        <position position="298"/>
    </location>
</feature>
<dbReference type="InterPro" id="IPR011095">
    <property type="entry name" value="Dala_Dala_lig_C"/>
</dbReference>
<feature type="binding site" evidence="15">
    <location>
        <position position="287"/>
    </location>
    <ligand>
        <name>Mg(2+)</name>
        <dbReference type="ChEBI" id="CHEBI:18420"/>
        <label>1</label>
    </ligand>
</feature>
<dbReference type="PROSITE" id="PS50975">
    <property type="entry name" value="ATP_GRASP"/>
    <property type="match status" value="1"/>
</dbReference>
<evidence type="ECO:0000256" key="10">
    <source>
        <dbReference type="ARBA" id="ARBA00022984"/>
    </source>
</evidence>
<comment type="cofactor">
    <cofactor evidence="1">
        <name>Mn(2+)</name>
        <dbReference type="ChEBI" id="CHEBI:29035"/>
    </cofactor>
</comment>
<dbReference type="Pfam" id="PF07478">
    <property type="entry name" value="Dala_Dala_lig_C"/>
    <property type="match status" value="1"/>
</dbReference>
<keyword evidence="15" id="KW-0460">Magnesium</keyword>
<dbReference type="Gene3D" id="3.30.1490.20">
    <property type="entry name" value="ATP-grasp fold, A domain"/>
    <property type="match status" value="1"/>
</dbReference>
<dbReference type="InterPro" id="IPR000291">
    <property type="entry name" value="D-Ala_lig_Van_CS"/>
</dbReference>
<feature type="binding site" evidence="15">
    <location>
        <position position="274"/>
    </location>
    <ligand>
        <name>Mg(2+)</name>
        <dbReference type="ChEBI" id="CHEBI:18420"/>
        <label>1</label>
    </ligand>
</feature>
<comment type="subcellular location">
    <subcellularLocation>
        <location evidence="2 13">Cytoplasm</location>
    </subcellularLocation>
</comment>
<evidence type="ECO:0000313" key="18">
    <source>
        <dbReference type="EMBL" id="QDT56598.1"/>
    </source>
</evidence>